<name>A0A327JKK6_9HYPH</name>
<dbReference type="Proteomes" id="UP000249299">
    <property type="component" value="Unassembled WGS sequence"/>
</dbReference>
<evidence type="ECO:0000313" key="4">
    <source>
        <dbReference type="Proteomes" id="UP000249299"/>
    </source>
</evidence>
<evidence type="ECO:0000256" key="1">
    <source>
        <dbReference type="SAM" id="SignalP"/>
    </source>
</evidence>
<proteinExistence type="predicted"/>
<organism evidence="3 4">
    <name type="scientific">Rhodobium orientis</name>
    <dbReference type="NCBI Taxonomy" id="34017"/>
    <lineage>
        <taxon>Bacteria</taxon>
        <taxon>Pseudomonadati</taxon>
        <taxon>Pseudomonadota</taxon>
        <taxon>Alphaproteobacteria</taxon>
        <taxon>Hyphomicrobiales</taxon>
        <taxon>Rhodobiaceae</taxon>
        <taxon>Rhodobium</taxon>
    </lineage>
</organism>
<dbReference type="PANTHER" id="PTHR38731">
    <property type="entry name" value="LIPL45-RELATED LIPOPROTEIN-RELATED"/>
    <property type="match status" value="1"/>
</dbReference>
<feature type="domain" description="FecR protein" evidence="2">
    <location>
        <begin position="62"/>
        <end position="160"/>
    </location>
</feature>
<dbReference type="RefSeq" id="WP_111434985.1">
    <property type="nucleotide sequence ID" value="NZ_JACIGG010000023.1"/>
</dbReference>
<evidence type="ECO:0000313" key="3">
    <source>
        <dbReference type="EMBL" id="RAI26435.1"/>
    </source>
</evidence>
<reference evidence="3 4" key="1">
    <citation type="submission" date="2017-07" db="EMBL/GenBank/DDBJ databases">
        <title>Draft Genome Sequences of Select Purple Nonsulfur Bacteria.</title>
        <authorList>
            <person name="Lasarre B."/>
            <person name="Mckinlay J.B."/>
        </authorList>
    </citation>
    <scope>NUCLEOTIDE SEQUENCE [LARGE SCALE GENOMIC DNA]</scope>
    <source>
        <strain evidence="3 4">DSM 11290</strain>
    </source>
</reference>
<sequence>MISVRRKILPLVAAGVMAASAAAAHAADRIGVASAIQRDVTGTLASQVRSLSPGNGVFGNERIATREKSTAQLLFLDETSLSIGPVSEVVLDRFVYNPGGTAEEVSVEAVKGAFRFVSGSSNSQSYKVKTPLATIGVRGTVFDLVVQAQKVIVILVEGAVDVCVDGTCTGIVRPGRFIVVRANGGMEGPRRWDDSLRNVLGKVSFPLFGNHLDADRSRPYGITDARDRVDEIETRERERYYRRFFDNDGDVTDPDVGVEGRRRR</sequence>
<keyword evidence="4" id="KW-1185">Reference proteome</keyword>
<dbReference type="OrthoDB" id="6038785at2"/>
<feature type="chain" id="PRO_5016397985" description="FecR protein domain-containing protein" evidence="1">
    <location>
        <begin position="27"/>
        <end position="264"/>
    </location>
</feature>
<dbReference type="InterPro" id="IPR006860">
    <property type="entry name" value="FecR"/>
</dbReference>
<protein>
    <recommendedName>
        <fullName evidence="2">FecR protein domain-containing protein</fullName>
    </recommendedName>
</protein>
<comment type="caution">
    <text evidence="3">The sequence shown here is derived from an EMBL/GenBank/DDBJ whole genome shotgun (WGS) entry which is preliminary data.</text>
</comment>
<gene>
    <name evidence="3" type="ORF">CH339_13955</name>
</gene>
<dbReference type="EMBL" id="NPEV01000030">
    <property type="protein sequence ID" value="RAI26435.1"/>
    <property type="molecule type" value="Genomic_DNA"/>
</dbReference>
<keyword evidence="1" id="KW-0732">Signal</keyword>
<dbReference type="Gene3D" id="2.60.120.1440">
    <property type="match status" value="1"/>
</dbReference>
<evidence type="ECO:0000259" key="2">
    <source>
        <dbReference type="Pfam" id="PF04773"/>
    </source>
</evidence>
<feature type="signal peptide" evidence="1">
    <location>
        <begin position="1"/>
        <end position="26"/>
    </location>
</feature>
<dbReference type="Pfam" id="PF04773">
    <property type="entry name" value="FecR"/>
    <property type="match status" value="1"/>
</dbReference>
<accession>A0A327JKK6</accession>
<dbReference type="AlphaFoldDB" id="A0A327JKK6"/>